<evidence type="ECO:0000256" key="7">
    <source>
        <dbReference type="ARBA" id="ARBA00022825"/>
    </source>
</evidence>
<feature type="chain" id="PRO_5043747937" description="Peptidase S1 domain-containing protein" evidence="12">
    <location>
        <begin position="21"/>
        <end position="702"/>
    </location>
</feature>
<evidence type="ECO:0000256" key="4">
    <source>
        <dbReference type="ARBA" id="ARBA00022670"/>
    </source>
</evidence>
<reference evidence="15" key="1">
    <citation type="journal article" date="2013" name="Genome Biol.">
        <title>Draft genome of the mountain pine beetle, Dendroctonus ponderosae Hopkins, a major forest pest.</title>
        <authorList>
            <person name="Keeling C.I."/>
            <person name="Yuen M.M."/>
            <person name="Liao N.Y."/>
            <person name="Docking T.R."/>
            <person name="Chan S.K."/>
            <person name="Taylor G.A."/>
            <person name="Palmquist D.L."/>
            <person name="Jackman S.D."/>
            <person name="Nguyen A."/>
            <person name="Li M."/>
            <person name="Henderson H."/>
            <person name="Janes J.K."/>
            <person name="Zhao Y."/>
            <person name="Pandoh P."/>
            <person name="Moore R."/>
            <person name="Sperling F.A."/>
            <person name="Huber D.P."/>
            <person name="Birol I."/>
            <person name="Jones S.J."/>
            <person name="Bohlmann J."/>
        </authorList>
    </citation>
    <scope>NUCLEOTIDE SEQUENCE</scope>
</reference>
<keyword evidence="3" id="KW-0964">Secreted</keyword>
<dbReference type="Pfam" id="PF00089">
    <property type="entry name" value="Trypsin"/>
    <property type="match status" value="3"/>
</dbReference>
<evidence type="ECO:0000256" key="6">
    <source>
        <dbReference type="ARBA" id="ARBA00022801"/>
    </source>
</evidence>
<dbReference type="CDD" id="cd00190">
    <property type="entry name" value="Tryp_SPc"/>
    <property type="match status" value="3"/>
</dbReference>
<dbReference type="PROSITE" id="PS50240">
    <property type="entry name" value="TRYPSIN_DOM"/>
    <property type="match status" value="3"/>
</dbReference>
<reference evidence="14" key="2">
    <citation type="submission" date="2024-08" db="UniProtKB">
        <authorList>
            <consortium name="EnsemblMetazoa"/>
        </authorList>
    </citation>
    <scope>IDENTIFICATION</scope>
</reference>
<evidence type="ECO:0000259" key="13">
    <source>
        <dbReference type="PROSITE" id="PS50240"/>
    </source>
</evidence>
<organism evidence="14 15">
    <name type="scientific">Dendroctonus ponderosae</name>
    <name type="common">Mountain pine beetle</name>
    <dbReference type="NCBI Taxonomy" id="77166"/>
    <lineage>
        <taxon>Eukaryota</taxon>
        <taxon>Metazoa</taxon>
        <taxon>Ecdysozoa</taxon>
        <taxon>Arthropoda</taxon>
        <taxon>Hexapoda</taxon>
        <taxon>Insecta</taxon>
        <taxon>Pterygota</taxon>
        <taxon>Neoptera</taxon>
        <taxon>Endopterygota</taxon>
        <taxon>Coleoptera</taxon>
        <taxon>Polyphaga</taxon>
        <taxon>Cucujiformia</taxon>
        <taxon>Curculionidae</taxon>
        <taxon>Scolytinae</taxon>
        <taxon>Dendroctonus</taxon>
    </lineage>
</organism>
<evidence type="ECO:0000256" key="1">
    <source>
        <dbReference type="ARBA" id="ARBA00004613"/>
    </source>
</evidence>
<keyword evidence="7 11" id="KW-0720">Serine protease</keyword>
<evidence type="ECO:0000256" key="12">
    <source>
        <dbReference type="SAM" id="SignalP"/>
    </source>
</evidence>
<dbReference type="GO" id="GO:0006508">
    <property type="term" value="P:proteolysis"/>
    <property type="evidence" value="ECO:0007669"/>
    <property type="project" value="UniProtKB-KW"/>
</dbReference>
<keyword evidence="4 11" id="KW-0645">Protease</keyword>
<dbReference type="Proteomes" id="UP000019118">
    <property type="component" value="Unassembled WGS sequence"/>
</dbReference>
<evidence type="ECO:0000256" key="9">
    <source>
        <dbReference type="ARBA" id="ARBA00023157"/>
    </source>
</evidence>
<dbReference type="GO" id="GO:0005576">
    <property type="term" value="C:extracellular region"/>
    <property type="evidence" value="ECO:0007669"/>
    <property type="project" value="UniProtKB-SubCell"/>
</dbReference>
<dbReference type="PROSITE" id="PS00134">
    <property type="entry name" value="TRYPSIN_HIS"/>
    <property type="match status" value="2"/>
</dbReference>
<keyword evidence="9" id="KW-1015">Disulfide bond</keyword>
<evidence type="ECO:0000256" key="11">
    <source>
        <dbReference type="RuleBase" id="RU363034"/>
    </source>
</evidence>
<evidence type="ECO:0000256" key="2">
    <source>
        <dbReference type="ARBA" id="ARBA00007664"/>
    </source>
</evidence>
<protein>
    <recommendedName>
        <fullName evidence="13">Peptidase S1 domain-containing protein</fullName>
    </recommendedName>
</protein>
<dbReference type="EnsemblMetazoa" id="XM_019902093.1">
    <property type="protein sequence ID" value="XP_019757652.1"/>
    <property type="gene ID" value="LOC109536024"/>
</dbReference>
<dbReference type="SMART" id="SM00020">
    <property type="entry name" value="Tryp_SPc"/>
    <property type="match status" value="3"/>
</dbReference>
<dbReference type="PANTHER" id="PTHR24276">
    <property type="entry name" value="POLYSERASE-RELATED"/>
    <property type="match status" value="1"/>
</dbReference>
<accession>A0AAR5P9U5</accession>
<keyword evidence="5 12" id="KW-0732">Signal</keyword>
<evidence type="ECO:0000313" key="15">
    <source>
        <dbReference type="Proteomes" id="UP000019118"/>
    </source>
</evidence>
<comment type="subcellular location">
    <subcellularLocation>
        <location evidence="1">Secreted</location>
    </subcellularLocation>
</comment>
<dbReference type="FunFam" id="2.40.10.10:FF:000054">
    <property type="entry name" value="Complement C1r subcomponent"/>
    <property type="match status" value="1"/>
</dbReference>
<dbReference type="Gene3D" id="2.40.10.10">
    <property type="entry name" value="Trypsin-like serine proteases"/>
    <property type="match status" value="4"/>
</dbReference>
<evidence type="ECO:0000256" key="3">
    <source>
        <dbReference type="ARBA" id="ARBA00022525"/>
    </source>
</evidence>
<dbReference type="InterPro" id="IPR033116">
    <property type="entry name" value="TRYPSIN_SER"/>
</dbReference>
<evidence type="ECO:0000313" key="14">
    <source>
        <dbReference type="EnsemblMetazoa" id="XP_019757652.1"/>
    </source>
</evidence>
<keyword evidence="10" id="KW-0325">Glycoprotein</keyword>
<dbReference type="InterPro" id="IPR050430">
    <property type="entry name" value="Peptidase_S1"/>
</dbReference>
<dbReference type="InterPro" id="IPR009003">
    <property type="entry name" value="Peptidase_S1_PA"/>
</dbReference>
<keyword evidence="8" id="KW-0865">Zymogen</keyword>
<dbReference type="InterPro" id="IPR018114">
    <property type="entry name" value="TRYPSIN_HIS"/>
</dbReference>
<dbReference type="FunFam" id="2.40.10.10:FF:000077">
    <property type="entry name" value="Predicted protein"/>
    <property type="match status" value="1"/>
</dbReference>
<dbReference type="InterPro" id="IPR001254">
    <property type="entry name" value="Trypsin_dom"/>
</dbReference>
<dbReference type="FunFam" id="2.40.10.10:FF:000068">
    <property type="entry name" value="transmembrane protease serine 2"/>
    <property type="match status" value="1"/>
</dbReference>
<comment type="similarity">
    <text evidence="2">Belongs to the peptidase S1 family.</text>
</comment>
<name>A0AAR5P9U5_DENPD</name>
<evidence type="ECO:0000256" key="10">
    <source>
        <dbReference type="ARBA" id="ARBA00023180"/>
    </source>
</evidence>
<evidence type="ECO:0000256" key="5">
    <source>
        <dbReference type="ARBA" id="ARBA00022729"/>
    </source>
</evidence>
<feature type="domain" description="Peptidase S1" evidence="13">
    <location>
        <begin position="38"/>
        <end position="269"/>
    </location>
</feature>
<dbReference type="PANTHER" id="PTHR24276:SF91">
    <property type="entry name" value="AT26814P-RELATED"/>
    <property type="match status" value="1"/>
</dbReference>
<dbReference type="PROSITE" id="PS00135">
    <property type="entry name" value="TRYPSIN_SER"/>
    <property type="match status" value="2"/>
</dbReference>
<feature type="domain" description="Peptidase S1" evidence="13">
    <location>
        <begin position="487"/>
        <end position="701"/>
    </location>
</feature>
<evidence type="ECO:0000256" key="8">
    <source>
        <dbReference type="ARBA" id="ARBA00023145"/>
    </source>
</evidence>
<dbReference type="InterPro" id="IPR001314">
    <property type="entry name" value="Peptidase_S1A"/>
</dbReference>
<feature type="signal peptide" evidence="12">
    <location>
        <begin position="1"/>
        <end position="20"/>
    </location>
</feature>
<dbReference type="AlphaFoldDB" id="A0AAR5P9U5"/>
<keyword evidence="15" id="KW-1185">Reference proteome</keyword>
<dbReference type="InterPro" id="IPR043504">
    <property type="entry name" value="Peptidase_S1_PA_chymotrypsin"/>
</dbReference>
<dbReference type="FunFam" id="2.40.10.10:FF:000010">
    <property type="entry name" value="Kallikrein related peptidase 11"/>
    <property type="match status" value="1"/>
</dbReference>
<keyword evidence="6 11" id="KW-0378">Hydrolase</keyword>
<dbReference type="SUPFAM" id="SSF50494">
    <property type="entry name" value="Trypsin-like serine proteases"/>
    <property type="match status" value="3"/>
</dbReference>
<sequence length="702" mass="75926">MASIKVKILAILCFIQFCQSKNVPGFLSDPHKESDNRIVGGVAVNILNYPYQVSLQYLYHHICGGAIISNRWIASAAHCTQLDPGASPTQLFTIRMGTSFVQSEGTVLTVSRTIEHPGYGNSANFFDHDLSLIEVSRDIVFSNAIQPVALPVPHAPLIPRSRCVVSGWGRLSEGGSSPLVLHAVTVPLISIKSCNEYYQNSLGVTETMMCAGSPYGGRDACQGDSGGPLVVDNILIGIVSWGAGCARPNFPGVYANVPFMREWITEVTGVSIISNRWVLTAAHCTQLFLAYTPPSLFTIRLGTSFVESEGERFTVNQVIEHPGYGNSAHFFDYDMCLIQVSREIVFSNSVQPVALPAPHAPLIPGSRCLVSGWGTLTEGGSSPSQLHAVEVPLISIESCNEYYQNGLGVTETMMCAGSPYGGRHACQGDSGGPLVVDNILIGIVSWGAGCARPNFPGVYANVPFVREWITEVAGTFSPLFKEPDSRIVGGFPVNIENYPYQVSLEYVYSHICGGAIISNRWVLSAAHCTQLWRDYTPPSLFTIRMGTSFLQSEGDRFTVTRVIEHPGYGNSATPFDYDMCLIQVSREIVFSNSLQPVALPAHHAVRRMQSIKLHAVAVPLISIESCNEYYPIGADVTETMMCAGSPYGGRDACQGDSGGPLIVDNVLIGIVSWGAGCARPNFPGVYANVPFMREWITEVSGV</sequence>
<feature type="domain" description="Peptidase S1" evidence="13">
    <location>
        <begin position="269"/>
        <end position="474"/>
    </location>
</feature>
<proteinExistence type="inferred from homology"/>
<dbReference type="PRINTS" id="PR00722">
    <property type="entry name" value="CHYMOTRYPSIN"/>
</dbReference>
<dbReference type="GO" id="GO:0004252">
    <property type="term" value="F:serine-type endopeptidase activity"/>
    <property type="evidence" value="ECO:0007669"/>
    <property type="project" value="InterPro"/>
</dbReference>